<comment type="caution">
    <text evidence="1">The sequence shown here is derived from an EMBL/GenBank/DDBJ whole genome shotgun (WGS) entry which is preliminary data.</text>
</comment>
<evidence type="ECO:0000313" key="2">
    <source>
        <dbReference type="Proteomes" id="UP001370490"/>
    </source>
</evidence>
<organism evidence="1 2">
    <name type="scientific">Dillenia turbinata</name>
    <dbReference type="NCBI Taxonomy" id="194707"/>
    <lineage>
        <taxon>Eukaryota</taxon>
        <taxon>Viridiplantae</taxon>
        <taxon>Streptophyta</taxon>
        <taxon>Embryophyta</taxon>
        <taxon>Tracheophyta</taxon>
        <taxon>Spermatophyta</taxon>
        <taxon>Magnoliopsida</taxon>
        <taxon>eudicotyledons</taxon>
        <taxon>Gunneridae</taxon>
        <taxon>Pentapetalae</taxon>
        <taxon>Dilleniales</taxon>
        <taxon>Dilleniaceae</taxon>
        <taxon>Dillenia</taxon>
    </lineage>
</organism>
<dbReference type="GO" id="GO:0009570">
    <property type="term" value="C:chloroplast stroma"/>
    <property type="evidence" value="ECO:0007669"/>
    <property type="project" value="TreeGrafter"/>
</dbReference>
<protein>
    <submittedName>
        <fullName evidence="1">Uncharacterized protein</fullName>
    </submittedName>
</protein>
<dbReference type="AlphaFoldDB" id="A0AAN8VNZ4"/>
<dbReference type="PANTHER" id="PTHR36333:SF1">
    <property type="entry name" value="DIMETHYLALLYL, ADENOSINE TRNA METHYLTHIOTRANSFERASE"/>
    <property type="match status" value="1"/>
</dbReference>
<gene>
    <name evidence="1" type="ORF">RJ641_035394</name>
</gene>
<accession>A0AAN8VNZ4</accession>
<sequence>SDITKKSCSFDKDFSLLKLSWRELQFSVSKTQDVEDGLIELEPPKGSSGRNRFIDKTTFKQRLKLVYMYVHFEEIYIFFILCAGTEAFDKMQVELVIAKESLTKIFTSKDSNPSLLTLLGENTASAHQGNQ</sequence>
<keyword evidence="2" id="KW-1185">Reference proteome</keyword>
<name>A0AAN8VNZ4_9MAGN</name>
<evidence type="ECO:0000313" key="1">
    <source>
        <dbReference type="EMBL" id="KAK6935239.1"/>
    </source>
</evidence>
<feature type="non-terminal residue" evidence="1">
    <location>
        <position position="131"/>
    </location>
</feature>
<feature type="non-terminal residue" evidence="1">
    <location>
        <position position="1"/>
    </location>
</feature>
<proteinExistence type="predicted"/>
<dbReference type="Proteomes" id="UP001370490">
    <property type="component" value="Unassembled WGS sequence"/>
</dbReference>
<dbReference type="EMBL" id="JBAMMX010000008">
    <property type="protein sequence ID" value="KAK6935239.1"/>
    <property type="molecule type" value="Genomic_DNA"/>
</dbReference>
<reference evidence="1 2" key="1">
    <citation type="submission" date="2023-12" db="EMBL/GenBank/DDBJ databases">
        <title>A high-quality genome assembly for Dillenia turbinata (Dilleniales).</title>
        <authorList>
            <person name="Chanderbali A."/>
        </authorList>
    </citation>
    <scope>NUCLEOTIDE SEQUENCE [LARGE SCALE GENOMIC DNA]</scope>
    <source>
        <strain evidence="1">LSX21</strain>
        <tissue evidence="1">Leaf</tissue>
    </source>
</reference>
<dbReference type="PANTHER" id="PTHR36333">
    <property type="entry name" value="DIMETHYLALLYL, ADENOSINE TRNA METHYLTHIOTRANSFERASE"/>
    <property type="match status" value="1"/>
</dbReference>